<reference evidence="1 2" key="1">
    <citation type="submission" date="2024-01" db="EMBL/GenBank/DDBJ databases">
        <title>The genomes of 5 underutilized Papilionoideae crops provide insights into root nodulation and disease resistanc.</title>
        <authorList>
            <person name="Yuan L."/>
        </authorList>
    </citation>
    <scope>NUCLEOTIDE SEQUENCE [LARGE SCALE GENOMIC DNA]</scope>
    <source>
        <strain evidence="1">ZHUSHIDOU_FW_LH</strain>
        <tissue evidence="1">Leaf</tissue>
    </source>
</reference>
<keyword evidence="2" id="KW-1185">Reference proteome</keyword>
<gene>
    <name evidence="1" type="ORF">RIF29_29595</name>
</gene>
<proteinExistence type="predicted"/>
<sequence>MLSSSNMFKRGAVTISMFSNSTMLVGLCHPRRRLRRRRSGSVRLGNKRRGFCIGSRRVVQWGVMAPLRMMKKIIIEITPKRHWIEAYCWSLSLLRPHLFPLC</sequence>
<protein>
    <submittedName>
        <fullName evidence="1">Uncharacterized protein</fullName>
    </submittedName>
</protein>
<evidence type="ECO:0000313" key="1">
    <source>
        <dbReference type="EMBL" id="KAK7256159.1"/>
    </source>
</evidence>
<dbReference type="Proteomes" id="UP001372338">
    <property type="component" value="Unassembled WGS sequence"/>
</dbReference>
<evidence type="ECO:0000313" key="2">
    <source>
        <dbReference type="Proteomes" id="UP001372338"/>
    </source>
</evidence>
<name>A0AAN9EFR6_CROPI</name>
<dbReference type="AlphaFoldDB" id="A0AAN9EFR6"/>
<accession>A0AAN9EFR6</accession>
<organism evidence="1 2">
    <name type="scientific">Crotalaria pallida</name>
    <name type="common">Smooth rattlebox</name>
    <name type="synonym">Crotalaria striata</name>
    <dbReference type="NCBI Taxonomy" id="3830"/>
    <lineage>
        <taxon>Eukaryota</taxon>
        <taxon>Viridiplantae</taxon>
        <taxon>Streptophyta</taxon>
        <taxon>Embryophyta</taxon>
        <taxon>Tracheophyta</taxon>
        <taxon>Spermatophyta</taxon>
        <taxon>Magnoliopsida</taxon>
        <taxon>eudicotyledons</taxon>
        <taxon>Gunneridae</taxon>
        <taxon>Pentapetalae</taxon>
        <taxon>rosids</taxon>
        <taxon>fabids</taxon>
        <taxon>Fabales</taxon>
        <taxon>Fabaceae</taxon>
        <taxon>Papilionoideae</taxon>
        <taxon>50 kb inversion clade</taxon>
        <taxon>genistoids sensu lato</taxon>
        <taxon>core genistoids</taxon>
        <taxon>Crotalarieae</taxon>
        <taxon>Crotalaria</taxon>
    </lineage>
</organism>
<dbReference type="EMBL" id="JAYWIO010000006">
    <property type="protein sequence ID" value="KAK7256159.1"/>
    <property type="molecule type" value="Genomic_DNA"/>
</dbReference>
<comment type="caution">
    <text evidence="1">The sequence shown here is derived from an EMBL/GenBank/DDBJ whole genome shotgun (WGS) entry which is preliminary data.</text>
</comment>